<name>A0ABR7L4J7_9PSEU</name>
<sequence>MDRVTISPAPTPYTAHPRANRLDDWDLVPVSKQMWYLMLRGAPEIVNHVVGAWPRAKSINIHPHDQPQWTHRIRLDFAPHEELKEFLDLLRKILVLWVRGSSDLDGAVALDFYKKPSATDPTQLENTPTAELIRTIKGYRSCDNAEVMRAGRALCDDLYEVVMQHPWLNRADRILPVPGHSRSGPPSASVRLGAALHHDLGIPLTQIYTRHEHRTSAKDMKLLSERTALLGEFRIRENLEDKSVLIVDDIYHTGCTMAGVARAARHAGATTILGLVAARVIRY</sequence>
<evidence type="ECO:0000313" key="3">
    <source>
        <dbReference type="Proteomes" id="UP000734823"/>
    </source>
</evidence>
<comment type="caution">
    <text evidence="2">The sequence shown here is derived from an EMBL/GenBank/DDBJ whole genome shotgun (WGS) entry which is preliminary data.</text>
</comment>
<protein>
    <recommendedName>
        <fullName evidence="1">Phosphoribosyltransferase domain-containing protein</fullName>
    </recommendedName>
</protein>
<dbReference type="Proteomes" id="UP000734823">
    <property type="component" value="Unassembled WGS sequence"/>
</dbReference>
<dbReference type="InterPro" id="IPR029057">
    <property type="entry name" value="PRTase-like"/>
</dbReference>
<organism evidence="2 3">
    <name type="scientific">Actinokineospora xionganensis</name>
    <dbReference type="NCBI Taxonomy" id="2684470"/>
    <lineage>
        <taxon>Bacteria</taxon>
        <taxon>Bacillati</taxon>
        <taxon>Actinomycetota</taxon>
        <taxon>Actinomycetes</taxon>
        <taxon>Pseudonocardiales</taxon>
        <taxon>Pseudonocardiaceae</taxon>
        <taxon>Actinokineospora</taxon>
    </lineage>
</organism>
<dbReference type="SUPFAM" id="SSF53271">
    <property type="entry name" value="PRTase-like"/>
    <property type="match status" value="1"/>
</dbReference>
<proteinExistence type="predicted"/>
<dbReference type="EMBL" id="JABVED010000005">
    <property type="protein sequence ID" value="MBC6447611.1"/>
    <property type="molecule type" value="Genomic_DNA"/>
</dbReference>
<keyword evidence="3" id="KW-1185">Reference proteome</keyword>
<accession>A0ABR7L4J7</accession>
<feature type="domain" description="Phosphoribosyltransferase" evidence="1">
    <location>
        <begin position="184"/>
        <end position="272"/>
    </location>
</feature>
<dbReference type="RefSeq" id="WP_187220137.1">
    <property type="nucleotide sequence ID" value="NZ_JABVED010000005.1"/>
</dbReference>
<dbReference type="InterPro" id="IPR000836">
    <property type="entry name" value="PRTase_dom"/>
</dbReference>
<reference evidence="2 3" key="1">
    <citation type="submission" date="2020-06" db="EMBL/GenBank/DDBJ databases">
        <title>Actinokineospora xiongansis sp. nov., isolated from soil of Baiyangdian.</title>
        <authorList>
            <person name="Zhang X."/>
        </authorList>
    </citation>
    <scope>NUCLEOTIDE SEQUENCE [LARGE SCALE GENOMIC DNA]</scope>
    <source>
        <strain evidence="2 3">HBU206404</strain>
    </source>
</reference>
<dbReference type="CDD" id="cd06223">
    <property type="entry name" value="PRTases_typeI"/>
    <property type="match status" value="1"/>
</dbReference>
<evidence type="ECO:0000313" key="2">
    <source>
        <dbReference type="EMBL" id="MBC6447611.1"/>
    </source>
</evidence>
<dbReference type="Pfam" id="PF00156">
    <property type="entry name" value="Pribosyltran"/>
    <property type="match status" value="1"/>
</dbReference>
<gene>
    <name evidence="2" type="ORF">GPZ80_10555</name>
</gene>
<dbReference type="Gene3D" id="3.40.50.2020">
    <property type="match status" value="1"/>
</dbReference>
<evidence type="ECO:0000259" key="1">
    <source>
        <dbReference type="Pfam" id="PF00156"/>
    </source>
</evidence>